<dbReference type="InterPro" id="IPR000089">
    <property type="entry name" value="Biotin_lipoyl"/>
</dbReference>
<dbReference type="SUPFAM" id="SSF89000">
    <property type="entry name" value="post-HMGL domain-like"/>
    <property type="match status" value="1"/>
</dbReference>
<dbReference type="NCBIfam" id="TIGR01108">
    <property type="entry name" value="oadA"/>
    <property type="match status" value="1"/>
</dbReference>
<dbReference type="InterPro" id="IPR055268">
    <property type="entry name" value="PCB-like"/>
</dbReference>
<evidence type="ECO:0000259" key="3">
    <source>
        <dbReference type="PROSITE" id="PS50991"/>
    </source>
</evidence>
<proteinExistence type="predicted"/>
<dbReference type="Proteomes" id="UP000199460">
    <property type="component" value="Unassembled WGS sequence"/>
</dbReference>
<dbReference type="Pfam" id="PF00364">
    <property type="entry name" value="Biotin_lipoyl"/>
    <property type="match status" value="1"/>
</dbReference>
<dbReference type="Pfam" id="PF02436">
    <property type="entry name" value="PYC_OADA"/>
    <property type="match status" value="1"/>
</dbReference>
<dbReference type="GO" id="GO:0006814">
    <property type="term" value="P:sodium ion transport"/>
    <property type="evidence" value="ECO:0007669"/>
    <property type="project" value="InterPro"/>
</dbReference>
<sequence>MTAVKQALGITDVVLRDAHQSILATRVRLEDMLPIAPKLDQVGFWSVESWGGATFDACIRYLGEDPWERIRELKKAMPNTRQQMLLRGQNLLGYRHYADDVVEKFVERAAVNGVDVFRVFDAMNDPRNLETALKAVKKQGRHAQGTISYTTSPVHTLDMWVDLAKQIEDMGADSVAIKDMAGILTPYTAFELVSRLKASLAIPIHMQCHATAGLSSVAILKAVEAGIDNVDTAISSLSMTYGHSPTESVVAMFQGTERDTGLNLELLEEIAAYFREVRKKYAKFEGNLKGVDSRILVAQVPGGMLTNMESQLKEQGAQDKFDQVLAEIPRVREDLGFIPLVTPTSQIVGTQAVINVLTGERYKSITKETAGVLKGEYGAAPAPFNAELQARVLDGGEAITCRPADLLEAEMDKLTAELKGIAREKGIKLAADEIDDVLTYALFPQIGLKFLENRGNPAAFEPAPTGKETPAREVGKPEVYTVEVNGKSFVVQVSEGGDIEGIKPVGGAASAAPAAAPVAAGGGEPQAAPLAGNIFKVLVQPGQAVEEGQLVIILEAMKMETEIRAFRAGTVGAVNVKVGDAVAVGDSLLTIG</sequence>
<evidence type="ECO:0000313" key="5">
    <source>
        <dbReference type="Proteomes" id="UP000199460"/>
    </source>
</evidence>
<dbReference type="PROSITE" id="PS50991">
    <property type="entry name" value="PYR_CT"/>
    <property type="match status" value="1"/>
</dbReference>
<reference evidence="5" key="1">
    <citation type="submission" date="2016-10" db="EMBL/GenBank/DDBJ databases">
        <authorList>
            <person name="Varghese N."/>
            <person name="Submissions S."/>
        </authorList>
    </citation>
    <scope>NUCLEOTIDE SEQUENCE [LARGE SCALE GENOMIC DNA]</scope>
    <source>
        <strain evidence="5">JCM 18416</strain>
    </source>
</reference>
<dbReference type="InterPro" id="IPR003379">
    <property type="entry name" value="Carboxylase_cons_dom"/>
</dbReference>
<protein>
    <submittedName>
        <fullName evidence="4">Oxaloacetate decarboxylase, alpha subunit</fullName>
    </submittedName>
</protein>
<gene>
    <name evidence="4" type="ORF">SAMN05216213_101129</name>
</gene>
<keyword evidence="1" id="KW-0092">Biotin</keyword>
<dbReference type="GO" id="GO:0004736">
    <property type="term" value="F:pyruvate carboxylase activity"/>
    <property type="evidence" value="ECO:0007669"/>
    <property type="project" value="UniProtKB-ARBA"/>
</dbReference>
<dbReference type="RefSeq" id="WP_090425974.1">
    <property type="nucleotide sequence ID" value="NZ_FNJJ01000001.1"/>
</dbReference>
<dbReference type="GO" id="GO:0008948">
    <property type="term" value="F:oxaloacetate decarboxylase activity"/>
    <property type="evidence" value="ECO:0007669"/>
    <property type="project" value="InterPro"/>
</dbReference>
<feature type="domain" description="Pyruvate carboxyltransferase" evidence="3">
    <location>
        <begin position="8"/>
        <end position="268"/>
    </location>
</feature>
<dbReference type="PANTHER" id="PTHR43778:SF2">
    <property type="entry name" value="PYRUVATE CARBOXYLASE, MITOCHONDRIAL"/>
    <property type="match status" value="1"/>
</dbReference>
<accession>A0A1H0JV40</accession>
<dbReference type="AlphaFoldDB" id="A0A1H0JV40"/>
<dbReference type="Gene3D" id="2.40.50.100">
    <property type="match status" value="1"/>
</dbReference>
<feature type="domain" description="Lipoyl-binding" evidence="2">
    <location>
        <begin position="517"/>
        <end position="592"/>
    </location>
</feature>
<dbReference type="PROSITE" id="PS00188">
    <property type="entry name" value="BIOTIN"/>
    <property type="match status" value="1"/>
</dbReference>
<dbReference type="PROSITE" id="PS50968">
    <property type="entry name" value="BIOTINYL_LIPOYL"/>
    <property type="match status" value="1"/>
</dbReference>
<dbReference type="GO" id="GO:0006094">
    <property type="term" value="P:gluconeogenesis"/>
    <property type="evidence" value="ECO:0007669"/>
    <property type="project" value="TreeGrafter"/>
</dbReference>
<dbReference type="NCBIfam" id="NF006761">
    <property type="entry name" value="PRK09282.1"/>
    <property type="match status" value="1"/>
</dbReference>
<dbReference type="Pfam" id="PF00682">
    <property type="entry name" value="HMGL-like"/>
    <property type="match status" value="1"/>
</dbReference>
<dbReference type="OrthoDB" id="9760256at2"/>
<organism evidence="4 5">
    <name type="scientific">Ectopseudomonas guguanensis</name>
    <dbReference type="NCBI Taxonomy" id="1198456"/>
    <lineage>
        <taxon>Bacteria</taxon>
        <taxon>Pseudomonadati</taxon>
        <taxon>Pseudomonadota</taxon>
        <taxon>Gammaproteobacteria</taxon>
        <taxon>Pseudomonadales</taxon>
        <taxon>Pseudomonadaceae</taxon>
        <taxon>Ectopseudomonas</taxon>
    </lineage>
</organism>
<dbReference type="CDD" id="cd06850">
    <property type="entry name" value="biotinyl_domain"/>
    <property type="match status" value="1"/>
</dbReference>
<dbReference type="EMBL" id="FNJJ01000001">
    <property type="protein sequence ID" value="SDO47409.1"/>
    <property type="molecule type" value="Genomic_DNA"/>
</dbReference>
<dbReference type="NCBIfam" id="NF010643">
    <property type="entry name" value="PRK14040.1"/>
    <property type="match status" value="1"/>
</dbReference>
<evidence type="ECO:0000259" key="2">
    <source>
        <dbReference type="PROSITE" id="PS50968"/>
    </source>
</evidence>
<dbReference type="SUPFAM" id="SSF51230">
    <property type="entry name" value="Single hybrid motif"/>
    <property type="match status" value="1"/>
</dbReference>
<dbReference type="PANTHER" id="PTHR43778">
    <property type="entry name" value="PYRUVATE CARBOXYLASE"/>
    <property type="match status" value="1"/>
</dbReference>
<dbReference type="InterPro" id="IPR011053">
    <property type="entry name" value="Single_hybrid_motif"/>
</dbReference>
<dbReference type="Gene3D" id="3.20.20.70">
    <property type="entry name" value="Aldolase class I"/>
    <property type="match status" value="1"/>
</dbReference>
<dbReference type="InterPro" id="IPR001882">
    <property type="entry name" value="Biotin_BS"/>
</dbReference>
<dbReference type="InterPro" id="IPR013785">
    <property type="entry name" value="Aldolase_TIM"/>
</dbReference>
<dbReference type="GO" id="GO:0005737">
    <property type="term" value="C:cytoplasm"/>
    <property type="evidence" value="ECO:0007669"/>
    <property type="project" value="TreeGrafter"/>
</dbReference>
<dbReference type="CDD" id="cd07937">
    <property type="entry name" value="DRE_TIM_PC_TC_5S"/>
    <property type="match status" value="1"/>
</dbReference>
<evidence type="ECO:0000256" key="1">
    <source>
        <dbReference type="ARBA" id="ARBA00023267"/>
    </source>
</evidence>
<dbReference type="SUPFAM" id="SSF51569">
    <property type="entry name" value="Aldolase"/>
    <property type="match status" value="1"/>
</dbReference>
<name>A0A1H0JV40_9GAMM</name>
<evidence type="ECO:0000313" key="4">
    <source>
        <dbReference type="EMBL" id="SDO47409.1"/>
    </source>
</evidence>
<dbReference type="GeneID" id="300929893"/>
<keyword evidence="5" id="KW-1185">Reference proteome</keyword>
<dbReference type="InterPro" id="IPR005776">
    <property type="entry name" value="OadA"/>
</dbReference>
<dbReference type="InterPro" id="IPR000891">
    <property type="entry name" value="PYR_CT"/>
</dbReference>